<dbReference type="Gramene" id="CDP18691">
    <property type="protein sequence ID" value="CDP18691"/>
    <property type="gene ID" value="GSCOC_T00009832001"/>
</dbReference>
<feature type="compositionally biased region" description="Basic residues" evidence="1">
    <location>
        <begin position="1"/>
        <end position="11"/>
    </location>
</feature>
<gene>
    <name evidence="2" type="ORF">GSCOC_T00009832001</name>
</gene>
<protein>
    <submittedName>
        <fullName evidence="2">DH200=94 genomic scaffold, scaffold_269</fullName>
    </submittedName>
</protein>
<dbReference type="Proteomes" id="UP000295252">
    <property type="component" value="Unassembled WGS sequence"/>
</dbReference>
<dbReference type="InParanoid" id="A0A068VDB5"/>
<evidence type="ECO:0000256" key="1">
    <source>
        <dbReference type="SAM" id="MobiDB-lite"/>
    </source>
</evidence>
<proteinExistence type="predicted"/>
<dbReference type="EMBL" id="HG739353">
    <property type="protein sequence ID" value="CDP18691.1"/>
    <property type="molecule type" value="Genomic_DNA"/>
</dbReference>
<feature type="region of interest" description="Disordered" evidence="1">
    <location>
        <begin position="1"/>
        <end position="31"/>
    </location>
</feature>
<evidence type="ECO:0000313" key="3">
    <source>
        <dbReference type="Proteomes" id="UP000295252"/>
    </source>
</evidence>
<reference evidence="3" key="1">
    <citation type="journal article" date="2014" name="Science">
        <title>The coffee genome provides insight into the convergent evolution of caffeine biosynthesis.</title>
        <authorList>
            <person name="Denoeud F."/>
            <person name="Carretero-Paulet L."/>
            <person name="Dereeper A."/>
            <person name="Droc G."/>
            <person name="Guyot R."/>
            <person name="Pietrella M."/>
            <person name="Zheng C."/>
            <person name="Alberti A."/>
            <person name="Anthony F."/>
            <person name="Aprea G."/>
            <person name="Aury J.M."/>
            <person name="Bento P."/>
            <person name="Bernard M."/>
            <person name="Bocs S."/>
            <person name="Campa C."/>
            <person name="Cenci A."/>
            <person name="Combes M.C."/>
            <person name="Crouzillat D."/>
            <person name="Da Silva C."/>
            <person name="Daddiego L."/>
            <person name="De Bellis F."/>
            <person name="Dussert S."/>
            <person name="Garsmeur O."/>
            <person name="Gayraud T."/>
            <person name="Guignon V."/>
            <person name="Jahn K."/>
            <person name="Jamilloux V."/>
            <person name="Joet T."/>
            <person name="Labadie K."/>
            <person name="Lan T."/>
            <person name="Leclercq J."/>
            <person name="Lepelley M."/>
            <person name="Leroy T."/>
            <person name="Li L.T."/>
            <person name="Librado P."/>
            <person name="Lopez L."/>
            <person name="Munoz A."/>
            <person name="Noel B."/>
            <person name="Pallavicini A."/>
            <person name="Perrotta G."/>
            <person name="Poncet V."/>
            <person name="Pot D."/>
            <person name="Priyono X."/>
            <person name="Rigoreau M."/>
            <person name="Rouard M."/>
            <person name="Rozas J."/>
            <person name="Tranchant-Dubreuil C."/>
            <person name="VanBuren R."/>
            <person name="Zhang Q."/>
            <person name="Andrade A.C."/>
            <person name="Argout X."/>
            <person name="Bertrand B."/>
            <person name="de Kochko A."/>
            <person name="Graziosi G."/>
            <person name="Henry R.J."/>
            <person name="Jayarama X."/>
            <person name="Ming R."/>
            <person name="Nagai C."/>
            <person name="Rounsley S."/>
            <person name="Sankoff D."/>
            <person name="Giuliano G."/>
            <person name="Albert V.A."/>
            <person name="Wincker P."/>
            <person name="Lashermes P."/>
        </authorList>
    </citation>
    <scope>NUCLEOTIDE SEQUENCE [LARGE SCALE GENOMIC DNA]</scope>
    <source>
        <strain evidence="3">cv. DH200-94</strain>
    </source>
</reference>
<dbReference type="AlphaFoldDB" id="A0A068VDB5"/>
<organism evidence="2 3">
    <name type="scientific">Coffea canephora</name>
    <name type="common">Robusta coffee</name>
    <dbReference type="NCBI Taxonomy" id="49390"/>
    <lineage>
        <taxon>Eukaryota</taxon>
        <taxon>Viridiplantae</taxon>
        <taxon>Streptophyta</taxon>
        <taxon>Embryophyta</taxon>
        <taxon>Tracheophyta</taxon>
        <taxon>Spermatophyta</taxon>
        <taxon>Magnoliopsida</taxon>
        <taxon>eudicotyledons</taxon>
        <taxon>Gunneridae</taxon>
        <taxon>Pentapetalae</taxon>
        <taxon>asterids</taxon>
        <taxon>lamiids</taxon>
        <taxon>Gentianales</taxon>
        <taxon>Rubiaceae</taxon>
        <taxon>Ixoroideae</taxon>
        <taxon>Gardenieae complex</taxon>
        <taxon>Bertiereae - Coffeeae clade</taxon>
        <taxon>Coffeeae</taxon>
        <taxon>Coffea</taxon>
    </lineage>
</organism>
<sequence length="149" mass="16776">MNKEGKRRLLMHRTQPLSNPTKKSCYGERKSTHQKKCVLRQLSRGEARLTNRKDKEEGQQDRAVLVSKEGQCRQIMATHIDPITQHLPSIKPSATVISSASKLLTRERVLTALRNGSFSKPKVLPHFFSDNSRKSSSPLLGGSTRSARE</sequence>
<keyword evidence="3" id="KW-1185">Reference proteome</keyword>
<feature type="region of interest" description="Disordered" evidence="1">
    <location>
        <begin position="119"/>
        <end position="149"/>
    </location>
</feature>
<accession>A0A068VDB5</accession>
<evidence type="ECO:0000313" key="2">
    <source>
        <dbReference type="EMBL" id="CDP18691.1"/>
    </source>
</evidence>
<name>A0A068VDB5_COFCA</name>